<comment type="caution">
    <text evidence="6">The sequence shown here is derived from an EMBL/GenBank/DDBJ whole genome shotgun (WGS) entry which is preliminary data.</text>
</comment>
<dbReference type="EMBL" id="JANKAS010000019">
    <property type="protein sequence ID" value="MCR1900121.1"/>
    <property type="molecule type" value="Genomic_DNA"/>
</dbReference>
<feature type="domain" description="HTH lysR-type" evidence="5">
    <location>
        <begin position="1"/>
        <end position="58"/>
    </location>
</feature>
<dbReference type="GO" id="GO:0003700">
    <property type="term" value="F:DNA-binding transcription factor activity"/>
    <property type="evidence" value="ECO:0007669"/>
    <property type="project" value="InterPro"/>
</dbReference>
<evidence type="ECO:0000256" key="1">
    <source>
        <dbReference type="ARBA" id="ARBA00009437"/>
    </source>
</evidence>
<dbReference type="RefSeq" id="WP_257533153.1">
    <property type="nucleotide sequence ID" value="NZ_JANKAS010000019.1"/>
</dbReference>
<dbReference type="GO" id="GO:0005829">
    <property type="term" value="C:cytosol"/>
    <property type="evidence" value="ECO:0007669"/>
    <property type="project" value="TreeGrafter"/>
</dbReference>
<dbReference type="PRINTS" id="PR00039">
    <property type="entry name" value="HTHLYSR"/>
</dbReference>
<evidence type="ECO:0000313" key="7">
    <source>
        <dbReference type="Proteomes" id="UP001205748"/>
    </source>
</evidence>
<keyword evidence="3" id="KW-0238">DNA-binding</keyword>
<dbReference type="SUPFAM" id="SSF46785">
    <property type="entry name" value="Winged helix' DNA-binding domain"/>
    <property type="match status" value="1"/>
</dbReference>
<reference evidence="6" key="1">
    <citation type="submission" date="2022-07" db="EMBL/GenBank/DDBJ databases">
        <title>Enhanced cultured diversity of the mouse gut microbiota enables custom-made synthetic communities.</title>
        <authorList>
            <person name="Afrizal A."/>
        </authorList>
    </citation>
    <scope>NUCLEOTIDE SEQUENCE</scope>
    <source>
        <strain evidence="6">DSM 28593</strain>
    </source>
</reference>
<name>A0AAE3L0C6_9FIRM</name>
<evidence type="ECO:0000313" key="6">
    <source>
        <dbReference type="EMBL" id="MCR1900121.1"/>
    </source>
</evidence>
<dbReference type="Gene3D" id="1.10.10.10">
    <property type="entry name" value="Winged helix-like DNA-binding domain superfamily/Winged helix DNA-binding domain"/>
    <property type="match status" value="1"/>
</dbReference>
<sequence>MDFNQLKYIVEIAETGSISRAANNLFISQPNLSNQVSALEEELGKTIFYRNNRGVALTSYGVEIYHHAKSIVKQFHIVENKLSSKSNENKVKIASFGSEIINFRFYEVCEKYNNENYEFELSKGGAEESIQKVLDRYCDIGLILYSELQRKNIMQYLVGENLELQDLFVGDLKIHISKKNEKSQLKVLSREDLQRLFHVKKSYLFEGIFGLHPELEYLDIPETNKTILTNGTQAYNDALHHLPSFAVEVDWKCKKKIHSTLARIPYEDKKLEITCGVVKRKNERLKEELKFFINRLIESYN</sequence>
<keyword evidence="4" id="KW-0804">Transcription</keyword>
<protein>
    <submittedName>
        <fullName evidence="6">LysR family transcriptional regulator</fullName>
    </submittedName>
</protein>
<evidence type="ECO:0000256" key="2">
    <source>
        <dbReference type="ARBA" id="ARBA00023015"/>
    </source>
</evidence>
<keyword evidence="7" id="KW-1185">Reference proteome</keyword>
<dbReference type="GO" id="GO:0003677">
    <property type="term" value="F:DNA binding"/>
    <property type="evidence" value="ECO:0007669"/>
    <property type="project" value="UniProtKB-KW"/>
</dbReference>
<organism evidence="6 7">
    <name type="scientific">Irregularibacter muris</name>
    <dbReference type="NCBI Taxonomy" id="1796619"/>
    <lineage>
        <taxon>Bacteria</taxon>
        <taxon>Bacillati</taxon>
        <taxon>Bacillota</taxon>
        <taxon>Clostridia</taxon>
        <taxon>Eubacteriales</taxon>
        <taxon>Eubacteriaceae</taxon>
        <taxon>Irregularibacter</taxon>
    </lineage>
</organism>
<keyword evidence="2" id="KW-0805">Transcription regulation</keyword>
<dbReference type="InterPro" id="IPR050950">
    <property type="entry name" value="HTH-type_LysR_regulators"/>
</dbReference>
<dbReference type="Pfam" id="PF00126">
    <property type="entry name" value="HTH_1"/>
    <property type="match status" value="1"/>
</dbReference>
<evidence type="ECO:0000256" key="4">
    <source>
        <dbReference type="ARBA" id="ARBA00023163"/>
    </source>
</evidence>
<proteinExistence type="inferred from homology"/>
<evidence type="ECO:0000256" key="3">
    <source>
        <dbReference type="ARBA" id="ARBA00023125"/>
    </source>
</evidence>
<evidence type="ECO:0000259" key="5">
    <source>
        <dbReference type="PROSITE" id="PS50931"/>
    </source>
</evidence>
<dbReference type="AlphaFoldDB" id="A0AAE3L0C6"/>
<gene>
    <name evidence="6" type="ORF">NSA47_14220</name>
</gene>
<dbReference type="PROSITE" id="PS50931">
    <property type="entry name" value="HTH_LYSR"/>
    <property type="match status" value="1"/>
</dbReference>
<accession>A0AAE3L0C6</accession>
<dbReference type="PANTHER" id="PTHR30419:SF8">
    <property type="entry name" value="NITROGEN ASSIMILATION TRANSCRIPTIONAL ACTIVATOR-RELATED"/>
    <property type="match status" value="1"/>
</dbReference>
<comment type="similarity">
    <text evidence="1">Belongs to the LysR transcriptional regulatory family.</text>
</comment>
<dbReference type="FunFam" id="1.10.10.10:FF:000001">
    <property type="entry name" value="LysR family transcriptional regulator"/>
    <property type="match status" value="1"/>
</dbReference>
<dbReference type="PANTHER" id="PTHR30419">
    <property type="entry name" value="HTH-TYPE TRANSCRIPTIONAL REGULATOR YBHD"/>
    <property type="match status" value="1"/>
</dbReference>
<dbReference type="InterPro" id="IPR036390">
    <property type="entry name" value="WH_DNA-bd_sf"/>
</dbReference>
<dbReference type="InterPro" id="IPR000847">
    <property type="entry name" value="LysR_HTH_N"/>
</dbReference>
<dbReference type="Proteomes" id="UP001205748">
    <property type="component" value="Unassembled WGS sequence"/>
</dbReference>
<dbReference type="InterPro" id="IPR036388">
    <property type="entry name" value="WH-like_DNA-bd_sf"/>
</dbReference>